<keyword evidence="2" id="KW-1003">Cell membrane</keyword>
<evidence type="ECO:0000256" key="5">
    <source>
        <dbReference type="ARBA" id="ARBA00023136"/>
    </source>
</evidence>
<comment type="caution">
    <text evidence="7">The sequence shown here is derived from an EMBL/GenBank/DDBJ whole genome shotgun (WGS) entry which is preliminary data.</text>
</comment>
<dbReference type="PANTHER" id="PTHR43646">
    <property type="entry name" value="GLYCOSYLTRANSFERASE"/>
    <property type="match status" value="1"/>
</dbReference>
<proteinExistence type="predicted"/>
<dbReference type="GO" id="GO:0005886">
    <property type="term" value="C:plasma membrane"/>
    <property type="evidence" value="ECO:0007669"/>
    <property type="project" value="UniProtKB-SubCell"/>
</dbReference>
<dbReference type="InterPro" id="IPR029044">
    <property type="entry name" value="Nucleotide-diphossugar_trans"/>
</dbReference>
<evidence type="ECO:0000256" key="2">
    <source>
        <dbReference type="ARBA" id="ARBA00022475"/>
    </source>
</evidence>
<evidence type="ECO:0000313" key="8">
    <source>
        <dbReference type="Proteomes" id="UP000297737"/>
    </source>
</evidence>
<dbReference type="RefSeq" id="WP_135245261.1">
    <property type="nucleotide sequence ID" value="NZ_SIHO01000001.1"/>
</dbReference>
<evidence type="ECO:0000256" key="4">
    <source>
        <dbReference type="ARBA" id="ARBA00022679"/>
    </source>
</evidence>
<dbReference type="CDD" id="cd00761">
    <property type="entry name" value="Glyco_tranf_GTA_type"/>
    <property type="match status" value="1"/>
</dbReference>
<keyword evidence="5" id="KW-0472">Membrane</keyword>
<dbReference type="SUPFAM" id="SSF53448">
    <property type="entry name" value="Nucleotide-diphospho-sugar transferases"/>
    <property type="match status" value="1"/>
</dbReference>
<dbReference type="EMBL" id="SIHO01000001">
    <property type="protein sequence ID" value="TFU06537.1"/>
    <property type="molecule type" value="Genomic_DNA"/>
</dbReference>
<dbReference type="Proteomes" id="UP000297737">
    <property type="component" value="Unassembled WGS sequence"/>
</dbReference>
<evidence type="ECO:0000313" key="7">
    <source>
        <dbReference type="EMBL" id="TFU06537.1"/>
    </source>
</evidence>
<evidence type="ECO:0000259" key="6">
    <source>
        <dbReference type="Pfam" id="PF00535"/>
    </source>
</evidence>
<dbReference type="OrthoDB" id="114108at2"/>
<reference evidence="7 8" key="1">
    <citation type="submission" date="2019-02" db="EMBL/GenBank/DDBJ databases">
        <title>Polymorphobacter sp. isolated from the lake at the Tibet of China.</title>
        <authorList>
            <person name="Li A."/>
        </authorList>
    </citation>
    <scope>NUCLEOTIDE SEQUENCE [LARGE SCALE GENOMIC DNA]</scope>
    <source>
        <strain evidence="7 8">DJ1R-1</strain>
    </source>
</reference>
<keyword evidence="3" id="KW-0328">Glycosyltransferase</keyword>
<dbReference type="Pfam" id="PF00535">
    <property type="entry name" value="Glycos_transf_2"/>
    <property type="match status" value="1"/>
</dbReference>
<accession>A0A4Y9ESF9</accession>
<sequence>MGTASQSDPPALRPRVSVIIPHLNMPEMLMRCLDSVTSQRLDHGLIEIIVVDNGSNVSLDSVSAAYPQVTILHEPKPGPGQARNLGIAAANAPVLAFIDADCRAAPGWLAAAVEAVEPMPNTTVVGGDVRIDFSDPKHLTPIEAYEAVFAFRQQFYIKTRHFSGTGNLAMGAAVHKQVGPFAGIEIAEDMDWGQRAHRMGFVTRYIPGMRVYHPARKDFSGLASKWQRHISHEFYLHRENNRSMLRWHLISFAVLGSIFVHGARMFTSRRLSGFGNRMRGLTLLVRTRWYRFVEMSRVARSPAQSGALFWNRQS</sequence>
<evidence type="ECO:0000256" key="1">
    <source>
        <dbReference type="ARBA" id="ARBA00004236"/>
    </source>
</evidence>
<evidence type="ECO:0000256" key="3">
    <source>
        <dbReference type="ARBA" id="ARBA00022676"/>
    </source>
</evidence>
<dbReference type="GO" id="GO:0016757">
    <property type="term" value="F:glycosyltransferase activity"/>
    <property type="evidence" value="ECO:0007669"/>
    <property type="project" value="UniProtKB-KW"/>
</dbReference>
<keyword evidence="4 7" id="KW-0808">Transferase</keyword>
<name>A0A4Y9ESF9_9SPHN</name>
<comment type="subcellular location">
    <subcellularLocation>
        <location evidence="1">Cell membrane</location>
    </subcellularLocation>
</comment>
<organism evidence="7 8">
    <name type="scientific">Glacieibacterium arshaanense</name>
    <dbReference type="NCBI Taxonomy" id="2511025"/>
    <lineage>
        <taxon>Bacteria</taxon>
        <taxon>Pseudomonadati</taxon>
        <taxon>Pseudomonadota</taxon>
        <taxon>Alphaproteobacteria</taxon>
        <taxon>Sphingomonadales</taxon>
        <taxon>Sphingosinicellaceae</taxon>
        <taxon>Glacieibacterium</taxon>
    </lineage>
</organism>
<protein>
    <submittedName>
        <fullName evidence="7">Glycosyltransferase family 2 protein</fullName>
    </submittedName>
</protein>
<dbReference type="Gene3D" id="3.90.550.10">
    <property type="entry name" value="Spore Coat Polysaccharide Biosynthesis Protein SpsA, Chain A"/>
    <property type="match status" value="1"/>
</dbReference>
<dbReference type="AlphaFoldDB" id="A0A4Y9ESF9"/>
<dbReference type="PANTHER" id="PTHR43646:SF2">
    <property type="entry name" value="GLYCOSYLTRANSFERASE 2-LIKE DOMAIN-CONTAINING PROTEIN"/>
    <property type="match status" value="1"/>
</dbReference>
<feature type="domain" description="Glycosyltransferase 2-like" evidence="6">
    <location>
        <begin position="17"/>
        <end position="169"/>
    </location>
</feature>
<gene>
    <name evidence="7" type="ORF">EUV02_06050</name>
</gene>
<dbReference type="InterPro" id="IPR001173">
    <property type="entry name" value="Glyco_trans_2-like"/>
</dbReference>
<keyword evidence="8" id="KW-1185">Reference proteome</keyword>